<dbReference type="Pfam" id="PF00168">
    <property type="entry name" value="C2"/>
    <property type="match status" value="1"/>
</dbReference>
<comment type="caution">
    <text evidence="3">The sequence shown here is derived from an EMBL/GenBank/DDBJ whole genome shotgun (WGS) entry which is preliminary data.</text>
</comment>
<name>A0A835PWW5_VANPL</name>
<reference evidence="3 4" key="1">
    <citation type="journal article" date="2020" name="Nat. Food">
        <title>A phased Vanilla planifolia genome enables genetic improvement of flavour and production.</title>
        <authorList>
            <person name="Hasing T."/>
            <person name="Tang H."/>
            <person name="Brym M."/>
            <person name="Khazi F."/>
            <person name="Huang T."/>
            <person name="Chambers A.H."/>
        </authorList>
    </citation>
    <scope>NUCLEOTIDE SEQUENCE [LARGE SCALE GENOMIC DNA]</scope>
    <source>
        <tissue evidence="3">Leaf</tissue>
    </source>
</reference>
<feature type="compositionally biased region" description="Acidic residues" evidence="1">
    <location>
        <begin position="250"/>
        <end position="262"/>
    </location>
</feature>
<proteinExistence type="predicted"/>
<dbReference type="InterPro" id="IPR000008">
    <property type="entry name" value="C2_dom"/>
</dbReference>
<dbReference type="Proteomes" id="UP000636800">
    <property type="component" value="Chromosome 11"/>
</dbReference>
<dbReference type="PANTHER" id="PTHR32246:SF20">
    <property type="entry name" value="CALCIUM-DEPENDENT LIPID-BINDING (CALB DOMAIN) FAMILY PROTEIN"/>
    <property type="match status" value="1"/>
</dbReference>
<dbReference type="SUPFAM" id="SSF49562">
    <property type="entry name" value="C2 domain (Calcium/lipid-binding domain, CaLB)"/>
    <property type="match status" value="1"/>
</dbReference>
<dbReference type="PANTHER" id="PTHR32246">
    <property type="entry name" value="INGRESSION PROTEIN FIC1"/>
    <property type="match status" value="1"/>
</dbReference>
<evidence type="ECO:0000313" key="3">
    <source>
        <dbReference type="EMBL" id="KAG0460468.1"/>
    </source>
</evidence>
<organism evidence="3 4">
    <name type="scientific">Vanilla planifolia</name>
    <name type="common">Vanilla</name>
    <dbReference type="NCBI Taxonomy" id="51239"/>
    <lineage>
        <taxon>Eukaryota</taxon>
        <taxon>Viridiplantae</taxon>
        <taxon>Streptophyta</taxon>
        <taxon>Embryophyta</taxon>
        <taxon>Tracheophyta</taxon>
        <taxon>Spermatophyta</taxon>
        <taxon>Magnoliopsida</taxon>
        <taxon>Liliopsida</taxon>
        <taxon>Asparagales</taxon>
        <taxon>Orchidaceae</taxon>
        <taxon>Vanilloideae</taxon>
        <taxon>Vanilleae</taxon>
        <taxon>Vanilla</taxon>
    </lineage>
</organism>
<dbReference type="PROSITE" id="PS50004">
    <property type="entry name" value="C2"/>
    <property type="match status" value="1"/>
</dbReference>
<feature type="domain" description="C2" evidence="2">
    <location>
        <begin position="1"/>
        <end position="111"/>
    </location>
</feature>
<evidence type="ECO:0000256" key="1">
    <source>
        <dbReference type="SAM" id="MobiDB-lite"/>
    </source>
</evidence>
<dbReference type="OrthoDB" id="420076at2759"/>
<feature type="region of interest" description="Disordered" evidence="1">
    <location>
        <begin position="250"/>
        <end position="271"/>
    </location>
</feature>
<dbReference type="InterPro" id="IPR044750">
    <property type="entry name" value="C2_SRC2/BAP"/>
</dbReference>
<sequence length="271" mass="29467">MATRYDVEVTILSARDLKNVNWRHGNLRPYAVAWIDQSAKCSTKVDIDHDTDPEWDEKLTIPLPPGRSLRDATLFIDIVHADAEENTKPLVGSSRLPLSEVVDEVGIGGKLERTIKLKRPSGRPQGKLDLRIVVKEPLMPYYDPYAPPQTLPVHGQPYGSRDFRDPYAYASPRGYPYGAPPPAAYPYAGPPAVGYQYGGAQPAYDQTASGSRKSSKFGMGTGLAVGAAAGVLGGLALAEGVDYVEDKFEDDVSEKVDEDLADDYYGGGDDF</sequence>
<dbReference type="GO" id="GO:0006952">
    <property type="term" value="P:defense response"/>
    <property type="evidence" value="ECO:0007669"/>
    <property type="project" value="InterPro"/>
</dbReference>
<dbReference type="SMART" id="SM00239">
    <property type="entry name" value="C2"/>
    <property type="match status" value="1"/>
</dbReference>
<gene>
    <name evidence="3" type="ORF">HPP92_020765</name>
</gene>
<dbReference type="CDD" id="cd04051">
    <property type="entry name" value="C2_SRC2_like"/>
    <property type="match status" value="1"/>
</dbReference>
<dbReference type="InterPro" id="IPR035892">
    <property type="entry name" value="C2_domain_sf"/>
</dbReference>
<dbReference type="EMBL" id="JADCNL010000011">
    <property type="protein sequence ID" value="KAG0460468.1"/>
    <property type="molecule type" value="Genomic_DNA"/>
</dbReference>
<evidence type="ECO:0000313" key="4">
    <source>
        <dbReference type="Proteomes" id="UP000636800"/>
    </source>
</evidence>
<keyword evidence="4" id="KW-1185">Reference proteome</keyword>
<dbReference type="Gene3D" id="2.60.40.150">
    <property type="entry name" value="C2 domain"/>
    <property type="match status" value="1"/>
</dbReference>
<accession>A0A835PWW5</accession>
<dbReference type="AlphaFoldDB" id="A0A835PWW5"/>
<protein>
    <recommendedName>
        <fullName evidence="2">C2 domain-containing protein</fullName>
    </recommendedName>
</protein>
<evidence type="ECO:0000259" key="2">
    <source>
        <dbReference type="PROSITE" id="PS50004"/>
    </source>
</evidence>